<dbReference type="SUPFAM" id="SSF55447">
    <property type="entry name" value="CO dehydrogenase flavoprotein C-terminal domain-like"/>
    <property type="match status" value="1"/>
</dbReference>
<dbReference type="SUPFAM" id="SSF54665">
    <property type="entry name" value="CO dehydrogenase molybdoprotein N-domain-like"/>
    <property type="match status" value="1"/>
</dbReference>
<dbReference type="Gene3D" id="3.30.390.50">
    <property type="entry name" value="CO dehydrogenase flavoprotein, C-terminal domain"/>
    <property type="match status" value="1"/>
</dbReference>
<dbReference type="Pfam" id="PF03450">
    <property type="entry name" value="CO_deh_flav_C"/>
    <property type="match status" value="1"/>
</dbReference>
<evidence type="ECO:0000256" key="2">
    <source>
        <dbReference type="ARBA" id="ARBA00001974"/>
    </source>
</evidence>
<keyword evidence="13" id="KW-1185">Reference proteome</keyword>
<comment type="cofactor">
    <cofactor evidence="1">
        <name>Mo-molybdopterin</name>
        <dbReference type="ChEBI" id="CHEBI:71302"/>
    </cofactor>
</comment>
<dbReference type="SMART" id="SM01008">
    <property type="entry name" value="Ald_Xan_dh_C"/>
    <property type="match status" value="1"/>
</dbReference>
<organism evidence="12 13">
    <name type="scientific">Choiromyces venosus 120613-1</name>
    <dbReference type="NCBI Taxonomy" id="1336337"/>
    <lineage>
        <taxon>Eukaryota</taxon>
        <taxon>Fungi</taxon>
        <taxon>Dikarya</taxon>
        <taxon>Ascomycota</taxon>
        <taxon>Pezizomycotina</taxon>
        <taxon>Pezizomycetes</taxon>
        <taxon>Pezizales</taxon>
        <taxon>Tuberaceae</taxon>
        <taxon>Choiromyces</taxon>
    </lineage>
</organism>
<dbReference type="InterPro" id="IPR037165">
    <property type="entry name" value="AldOxase/xan_DH_Mopterin-bd_sf"/>
</dbReference>
<evidence type="ECO:0000256" key="4">
    <source>
        <dbReference type="ARBA" id="ARBA00022505"/>
    </source>
</evidence>
<evidence type="ECO:0000313" key="13">
    <source>
        <dbReference type="Proteomes" id="UP000276215"/>
    </source>
</evidence>
<keyword evidence="8" id="KW-0408">Iron</keyword>
<dbReference type="OrthoDB" id="8300278at2759"/>
<dbReference type="SUPFAM" id="SSF56003">
    <property type="entry name" value="Molybdenum cofactor-binding domain"/>
    <property type="match status" value="1"/>
</dbReference>
<gene>
    <name evidence="12" type="ORF">L873DRAFT_1796291</name>
</gene>
<comment type="cofactor">
    <cofactor evidence="10">
        <name>[2Fe-2S] cluster</name>
        <dbReference type="ChEBI" id="CHEBI:190135"/>
    </cofactor>
</comment>
<accession>A0A3N4ISG6</accession>
<dbReference type="FunFam" id="3.30.365.10:FF:000001">
    <property type="entry name" value="Xanthine dehydrogenase oxidase"/>
    <property type="match status" value="1"/>
</dbReference>
<feature type="domain" description="Aldehyde oxidase/xanthine dehydrogenase a/b hammerhead" evidence="11">
    <location>
        <begin position="110"/>
        <end position="218"/>
    </location>
</feature>
<dbReference type="InterPro" id="IPR005107">
    <property type="entry name" value="CO_DH_flav_C"/>
</dbReference>
<evidence type="ECO:0000256" key="8">
    <source>
        <dbReference type="ARBA" id="ARBA00023004"/>
    </source>
</evidence>
<evidence type="ECO:0000256" key="9">
    <source>
        <dbReference type="ARBA" id="ARBA00023014"/>
    </source>
</evidence>
<dbReference type="GO" id="GO:0016491">
    <property type="term" value="F:oxidoreductase activity"/>
    <property type="evidence" value="ECO:0007669"/>
    <property type="project" value="UniProtKB-KW"/>
</dbReference>
<comment type="cofactor">
    <cofactor evidence="2">
        <name>FAD</name>
        <dbReference type="ChEBI" id="CHEBI:57692"/>
    </cofactor>
</comment>
<dbReference type="InterPro" id="IPR016208">
    <property type="entry name" value="Ald_Oxase/xanthine_DH-like"/>
</dbReference>
<dbReference type="Pfam" id="PF20256">
    <property type="entry name" value="MoCoBD_2"/>
    <property type="match status" value="1"/>
</dbReference>
<sequence>MEALLGKKLFDNTVLEDAVAAMEKDSPLGFTVPGGMPTYRKTLAFSFLFRFWHEVAAQLELGTQEQQVDHEIIEEIHRGISYGSRDNDNPYEQRVVGKQIPHLSGLKQATGEAEYIDDMPNIEGQLFGGLVLSKKAHTKLVKVDFAPALQVPGVAGFVDINDLDDERNLWGSVKKDEPFFAKDFVHSHGQPISMVYVESAAIAQAAAQLVDVQYEELPPILTISEAIAVKSFFPHGKMLIRGKPTAEGFKDCDFDEQEHFYLETNAAAMIPRPEDREMEVWSSTQNIMETQEFVSQVTGVPSSRIVANVKRMGGGFGGKESRSMQLACILGVGAKKVGRPIRCMLNRDEDMMTSGQRNPFQAHWKVGVSKDGMLQVLDADVYNNARYSQDLSGVVMDSCYWIPHVHLRGHVCKTNTHSNTAFRGFGAPQGQYIAECIITAIADYLEMSVDELRWKNLYKEGQLTPFLQPLEDWHVPQIITQLKAESDYDARVQQLEEFNHTFGLSFSTAVHLNQAGALVHIYNDGSVLLAHGGTEMGQGLYAKMCQIAALELNCPLDAIFTSETSSNTVANTSPTAASCGSDLNGMAVQHACQQLNACLERFCQKYGADAPLKTLAHAAYLERMNLSANRYYKMPTIGYIWGNYGAAISEVELDVLTGSHTGVRTDIKMDAGHAINPAINYGQIEGAFVQGQGLFTMEETLWQKNCELFTRGPGTYKIPGFADIPQVFNVGLLKGVKWAKLRSIQSSKGIGEPPLFLGASVLFALREAVKAARASVAVEKEGLEVLQLDSPATAERMRVAVGDWIVRWAKVEVKEGEKGFLVEAMA</sequence>
<dbReference type="Gene3D" id="3.90.1170.50">
    <property type="entry name" value="Aldehyde oxidase/xanthine dehydrogenase, a/b hammerhead"/>
    <property type="match status" value="1"/>
</dbReference>
<keyword evidence="5" id="KW-0001">2Fe-2S</keyword>
<dbReference type="Gene3D" id="3.30.365.10">
    <property type="entry name" value="Aldehyde oxidase/xanthine dehydrogenase, molybdopterin binding domain"/>
    <property type="match status" value="4"/>
</dbReference>
<dbReference type="InterPro" id="IPR046867">
    <property type="entry name" value="AldOxase/xan_DH_MoCoBD2"/>
</dbReference>
<keyword evidence="7" id="KW-0560">Oxidoreductase</keyword>
<evidence type="ECO:0000256" key="3">
    <source>
        <dbReference type="ARBA" id="ARBA00006849"/>
    </source>
</evidence>
<evidence type="ECO:0000259" key="11">
    <source>
        <dbReference type="SMART" id="SM01008"/>
    </source>
</evidence>
<evidence type="ECO:0000313" key="12">
    <source>
        <dbReference type="EMBL" id="RPA89123.1"/>
    </source>
</evidence>
<evidence type="ECO:0000256" key="10">
    <source>
        <dbReference type="ARBA" id="ARBA00034078"/>
    </source>
</evidence>
<dbReference type="InterPro" id="IPR000674">
    <property type="entry name" value="Ald_Oxase/Xan_DH_a/b"/>
</dbReference>
<dbReference type="PANTHER" id="PTHR45444">
    <property type="entry name" value="XANTHINE DEHYDROGENASE"/>
    <property type="match status" value="1"/>
</dbReference>
<dbReference type="InterPro" id="IPR022407">
    <property type="entry name" value="OxRdtase_Mopterin_BS"/>
</dbReference>
<dbReference type="AlphaFoldDB" id="A0A3N4ISG6"/>
<dbReference type="InterPro" id="IPR008274">
    <property type="entry name" value="AldOxase/xan_DH_MoCoBD1"/>
</dbReference>
<evidence type="ECO:0000256" key="6">
    <source>
        <dbReference type="ARBA" id="ARBA00022723"/>
    </source>
</evidence>
<dbReference type="PANTHER" id="PTHR45444:SF3">
    <property type="entry name" value="XANTHINE DEHYDROGENASE"/>
    <property type="match status" value="1"/>
</dbReference>
<keyword evidence="9" id="KW-0411">Iron-sulfur</keyword>
<protein>
    <recommendedName>
        <fullName evidence="11">Aldehyde oxidase/xanthine dehydrogenase a/b hammerhead domain-containing protein</fullName>
    </recommendedName>
</protein>
<evidence type="ECO:0000256" key="1">
    <source>
        <dbReference type="ARBA" id="ARBA00001924"/>
    </source>
</evidence>
<dbReference type="GO" id="GO:0051537">
    <property type="term" value="F:2 iron, 2 sulfur cluster binding"/>
    <property type="evidence" value="ECO:0007669"/>
    <property type="project" value="UniProtKB-KW"/>
</dbReference>
<evidence type="ECO:0000256" key="5">
    <source>
        <dbReference type="ARBA" id="ARBA00022714"/>
    </source>
</evidence>
<dbReference type="GO" id="GO:0043546">
    <property type="term" value="F:molybdopterin cofactor binding"/>
    <property type="evidence" value="ECO:0007669"/>
    <property type="project" value="InterPro"/>
</dbReference>
<dbReference type="Pfam" id="PF02738">
    <property type="entry name" value="MoCoBD_1"/>
    <property type="match status" value="1"/>
</dbReference>
<comment type="similarity">
    <text evidence="3">Belongs to the xanthine dehydrogenase family.</text>
</comment>
<dbReference type="Proteomes" id="UP000276215">
    <property type="component" value="Unassembled WGS sequence"/>
</dbReference>
<dbReference type="Pfam" id="PF01315">
    <property type="entry name" value="Ald_Xan_dh_C"/>
    <property type="match status" value="1"/>
</dbReference>
<dbReference type="PROSITE" id="PS00559">
    <property type="entry name" value="MOLYBDOPTERIN_EUK"/>
    <property type="match status" value="1"/>
</dbReference>
<dbReference type="FunFam" id="3.30.365.10:FF:000002">
    <property type="entry name" value="Xanthine dehydrogenase oxidase"/>
    <property type="match status" value="1"/>
</dbReference>
<reference evidence="12 13" key="1">
    <citation type="journal article" date="2018" name="Nat. Ecol. Evol.">
        <title>Pezizomycetes genomes reveal the molecular basis of ectomycorrhizal truffle lifestyle.</title>
        <authorList>
            <person name="Murat C."/>
            <person name="Payen T."/>
            <person name="Noel B."/>
            <person name="Kuo A."/>
            <person name="Morin E."/>
            <person name="Chen J."/>
            <person name="Kohler A."/>
            <person name="Krizsan K."/>
            <person name="Balestrini R."/>
            <person name="Da Silva C."/>
            <person name="Montanini B."/>
            <person name="Hainaut M."/>
            <person name="Levati E."/>
            <person name="Barry K.W."/>
            <person name="Belfiori B."/>
            <person name="Cichocki N."/>
            <person name="Clum A."/>
            <person name="Dockter R.B."/>
            <person name="Fauchery L."/>
            <person name="Guy J."/>
            <person name="Iotti M."/>
            <person name="Le Tacon F."/>
            <person name="Lindquist E.A."/>
            <person name="Lipzen A."/>
            <person name="Malagnac F."/>
            <person name="Mello A."/>
            <person name="Molinier V."/>
            <person name="Miyauchi S."/>
            <person name="Poulain J."/>
            <person name="Riccioni C."/>
            <person name="Rubini A."/>
            <person name="Sitrit Y."/>
            <person name="Splivallo R."/>
            <person name="Traeger S."/>
            <person name="Wang M."/>
            <person name="Zifcakova L."/>
            <person name="Wipf D."/>
            <person name="Zambonelli A."/>
            <person name="Paolocci F."/>
            <person name="Nowrousian M."/>
            <person name="Ottonello S."/>
            <person name="Baldrian P."/>
            <person name="Spatafora J.W."/>
            <person name="Henrissat B."/>
            <person name="Nagy L.G."/>
            <person name="Aury J.M."/>
            <person name="Wincker P."/>
            <person name="Grigoriev I.V."/>
            <person name="Bonfante P."/>
            <person name="Martin F.M."/>
        </authorList>
    </citation>
    <scope>NUCLEOTIDE SEQUENCE [LARGE SCALE GENOMIC DNA]</scope>
    <source>
        <strain evidence="12 13">120613-1</strain>
    </source>
</reference>
<dbReference type="InterPro" id="IPR036856">
    <property type="entry name" value="Ald_Oxase/Xan_DH_a/b_sf"/>
</dbReference>
<dbReference type="GO" id="GO:0005506">
    <property type="term" value="F:iron ion binding"/>
    <property type="evidence" value="ECO:0007669"/>
    <property type="project" value="InterPro"/>
</dbReference>
<dbReference type="InterPro" id="IPR036683">
    <property type="entry name" value="CO_DH_flav_C_dom_sf"/>
</dbReference>
<name>A0A3N4ISG6_9PEZI</name>
<dbReference type="EMBL" id="ML120612">
    <property type="protein sequence ID" value="RPA89123.1"/>
    <property type="molecule type" value="Genomic_DNA"/>
</dbReference>
<keyword evidence="4" id="KW-0500">Molybdenum</keyword>
<dbReference type="STRING" id="1336337.A0A3N4ISG6"/>
<keyword evidence="6" id="KW-0479">Metal-binding</keyword>
<proteinExistence type="inferred from homology"/>
<evidence type="ECO:0000256" key="7">
    <source>
        <dbReference type="ARBA" id="ARBA00023002"/>
    </source>
</evidence>